<dbReference type="EMBL" id="KQ258265">
    <property type="protein sequence ID" value="KOM25345.1"/>
    <property type="molecule type" value="Genomic_DNA"/>
</dbReference>
<dbReference type="Pfam" id="PF10189">
    <property type="entry name" value="Ints3_N"/>
    <property type="match status" value="1"/>
</dbReference>
<accession>A0A0L9T417</accession>
<gene>
    <name evidence="2" type="ORF">LR48_Vigan102s000300</name>
</gene>
<dbReference type="PANTHER" id="PTHR13587:SF7">
    <property type="entry name" value="INTEGRATOR COMPLEX SUBUNIT 3"/>
    <property type="match status" value="1"/>
</dbReference>
<dbReference type="PANTHER" id="PTHR13587">
    <property type="entry name" value="INTEGRATOR COMPLEX SUBUNIT 3"/>
    <property type="match status" value="1"/>
</dbReference>
<reference evidence="3" key="1">
    <citation type="journal article" date="2015" name="Proc. Natl. Acad. Sci. U.S.A.">
        <title>Genome sequencing of adzuki bean (Vigna angularis) provides insight into high starch and low fat accumulation and domestication.</title>
        <authorList>
            <person name="Yang K."/>
            <person name="Tian Z."/>
            <person name="Chen C."/>
            <person name="Luo L."/>
            <person name="Zhao B."/>
            <person name="Wang Z."/>
            <person name="Yu L."/>
            <person name="Li Y."/>
            <person name="Sun Y."/>
            <person name="Li W."/>
            <person name="Chen Y."/>
            <person name="Li Y."/>
            <person name="Zhang Y."/>
            <person name="Ai D."/>
            <person name="Zhao J."/>
            <person name="Shang C."/>
            <person name="Ma Y."/>
            <person name="Wu B."/>
            <person name="Wang M."/>
            <person name="Gao L."/>
            <person name="Sun D."/>
            <person name="Zhang P."/>
            <person name="Guo F."/>
            <person name="Wang W."/>
            <person name="Li Y."/>
            <person name="Wang J."/>
            <person name="Varshney R.K."/>
            <person name="Wang J."/>
            <person name="Ling H.Q."/>
            <person name="Wan P."/>
        </authorList>
    </citation>
    <scope>NUCLEOTIDE SEQUENCE</scope>
    <source>
        <strain evidence="3">cv. Jingnong 6</strain>
    </source>
</reference>
<sequence length="187" mass="20895">MDSKGGILKFWRSERLAANLGEEGRVGHCSRELERQRKNSEFDSRFPRKSSRGVCLLRASMAALKITLTPPLEAENALKTSLREAFESQITSLRPPFSLAIPSPDQYTLLNRAILHGVLTEPQFAKTHIKHLHAIVTDGYATFVTLLLVNHLYPKLLTSVKTQLLWLTDQTVCVLGIGYDAVLISLV</sequence>
<dbReference type="Proteomes" id="UP000053144">
    <property type="component" value="Unassembled WGS sequence"/>
</dbReference>
<dbReference type="AlphaFoldDB" id="A0A0L9T417"/>
<feature type="domain" description="Integrator complex subunit 3 N-terminal" evidence="1">
    <location>
        <begin position="106"/>
        <end position="186"/>
    </location>
</feature>
<proteinExistence type="predicted"/>
<evidence type="ECO:0000313" key="3">
    <source>
        <dbReference type="Proteomes" id="UP000053144"/>
    </source>
</evidence>
<dbReference type="InterPro" id="IPR045334">
    <property type="entry name" value="INTS3"/>
</dbReference>
<dbReference type="GO" id="GO:0005737">
    <property type="term" value="C:cytoplasm"/>
    <property type="evidence" value="ECO:0007669"/>
    <property type="project" value="TreeGrafter"/>
</dbReference>
<evidence type="ECO:0000259" key="1">
    <source>
        <dbReference type="Pfam" id="PF10189"/>
    </source>
</evidence>
<name>A0A0L9T417_PHAAN</name>
<organism evidence="2 3">
    <name type="scientific">Phaseolus angularis</name>
    <name type="common">Azuki bean</name>
    <name type="synonym">Vigna angularis</name>
    <dbReference type="NCBI Taxonomy" id="3914"/>
    <lineage>
        <taxon>Eukaryota</taxon>
        <taxon>Viridiplantae</taxon>
        <taxon>Streptophyta</taxon>
        <taxon>Embryophyta</taxon>
        <taxon>Tracheophyta</taxon>
        <taxon>Spermatophyta</taxon>
        <taxon>Magnoliopsida</taxon>
        <taxon>eudicotyledons</taxon>
        <taxon>Gunneridae</taxon>
        <taxon>Pentapetalae</taxon>
        <taxon>rosids</taxon>
        <taxon>fabids</taxon>
        <taxon>Fabales</taxon>
        <taxon>Fabaceae</taxon>
        <taxon>Papilionoideae</taxon>
        <taxon>50 kb inversion clade</taxon>
        <taxon>NPAAA clade</taxon>
        <taxon>indigoferoid/millettioid clade</taxon>
        <taxon>Phaseoleae</taxon>
        <taxon>Vigna</taxon>
    </lineage>
</organism>
<dbReference type="Gramene" id="KOM25345">
    <property type="protein sequence ID" value="KOM25345"/>
    <property type="gene ID" value="LR48_Vigan102s000300"/>
</dbReference>
<evidence type="ECO:0000313" key="2">
    <source>
        <dbReference type="EMBL" id="KOM25345.1"/>
    </source>
</evidence>
<protein>
    <recommendedName>
        <fullName evidence="1">Integrator complex subunit 3 N-terminal domain-containing protein</fullName>
    </recommendedName>
</protein>
<dbReference type="STRING" id="3914.A0A0L9T417"/>
<dbReference type="InterPro" id="IPR019333">
    <property type="entry name" value="INTS3_N"/>
</dbReference>